<evidence type="ECO:0000259" key="9">
    <source>
        <dbReference type="PROSITE" id="PS51645"/>
    </source>
</evidence>
<comment type="cofactor">
    <cofactor evidence="5 7">
        <name>FAD</name>
        <dbReference type="ChEBI" id="CHEBI:57692"/>
    </cofactor>
    <text evidence="5 7">Binds 1 FAD per subunit.</text>
</comment>
<dbReference type="Pfam" id="PF00875">
    <property type="entry name" value="DNA_photolyase"/>
    <property type="match status" value="1"/>
</dbReference>
<gene>
    <name evidence="10" type="ORF">SAMN06264855_11246</name>
</gene>
<dbReference type="SUPFAM" id="SSF52425">
    <property type="entry name" value="Cryptochrome/photolyase, N-terminal domain"/>
    <property type="match status" value="1"/>
</dbReference>
<evidence type="ECO:0000256" key="2">
    <source>
        <dbReference type="ARBA" id="ARBA00022630"/>
    </source>
</evidence>
<comment type="similarity">
    <text evidence="1 7">Belongs to the DNA photolyase class-1 family.</text>
</comment>
<dbReference type="PANTHER" id="PTHR11455">
    <property type="entry name" value="CRYPTOCHROME"/>
    <property type="match status" value="1"/>
</dbReference>
<name>A0A238X1T7_HALVU</name>
<dbReference type="PANTHER" id="PTHR11455:SF22">
    <property type="entry name" value="CRYPTOCHROME DASH"/>
    <property type="match status" value="1"/>
</dbReference>
<dbReference type="Gene3D" id="1.10.579.10">
    <property type="entry name" value="DNA Cyclobutane Dipyrimidine Photolyase, subunit A, domain 3"/>
    <property type="match status" value="1"/>
</dbReference>
<feature type="site" description="Electron transfer via tryptophanyl radical" evidence="6">
    <location>
        <position position="453"/>
    </location>
</feature>
<dbReference type="InterPro" id="IPR014133">
    <property type="entry name" value="Cry_DASH"/>
</dbReference>
<dbReference type="Pfam" id="PF03441">
    <property type="entry name" value="FAD_binding_7"/>
    <property type="match status" value="1"/>
</dbReference>
<dbReference type="InterPro" id="IPR036134">
    <property type="entry name" value="Crypto/Photolyase_FAD-like_sf"/>
</dbReference>
<evidence type="ECO:0000256" key="3">
    <source>
        <dbReference type="ARBA" id="ARBA00022827"/>
    </source>
</evidence>
<feature type="compositionally biased region" description="Basic and acidic residues" evidence="8">
    <location>
        <begin position="10"/>
        <end position="24"/>
    </location>
</feature>
<dbReference type="RefSeq" id="WP_089385200.1">
    <property type="nucleotide sequence ID" value="NZ_FZNQ01000012.1"/>
</dbReference>
<feature type="compositionally biased region" description="Basic and acidic residues" evidence="8">
    <location>
        <begin position="254"/>
        <end position="263"/>
    </location>
</feature>
<dbReference type="InterPro" id="IPR036155">
    <property type="entry name" value="Crypto/Photolyase_N_sf"/>
</dbReference>
<feature type="region of interest" description="Disordered" evidence="8">
    <location>
        <begin position="1"/>
        <end position="25"/>
    </location>
</feature>
<evidence type="ECO:0000256" key="7">
    <source>
        <dbReference type="RuleBase" id="RU367151"/>
    </source>
</evidence>
<dbReference type="InterPro" id="IPR005101">
    <property type="entry name" value="Cryptochr/Photolyase_FAD-bd"/>
</dbReference>
<keyword evidence="3 5" id="KW-0274">FAD</keyword>
<evidence type="ECO:0000256" key="4">
    <source>
        <dbReference type="ARBA" id="ARBA00022991"/>
    </source>
</evidence>
<feature type="binding site" evidence="5">
    <location>
        <begin position="443"/>
        <end position="445"/>
    </location>
    <ligand>
        <name>FAD</name>
        <dbReference type="ChEBI" id="CHEBI:57692"/>
    </ligand>
</feature>
<dbReference type="EMBL" id="FZNQ01000012">
    <property type="protein sequence ID" value="SNR52591.1"/>
    <property type="molecule type" value="Genomic_DNA"/>
</dbReference>
<dbReference type="GO" id="GO:0000719">
    <property type="term" value="P:photoreactive repair"/>
    <property type="evidence" value="ECO:0007669"/>
    <property type="project" value="TreeGrafter"/>
</dbReference>
<evidence type="ECO:0000313" key="10">
    <source>
        <dbReference type="EMBL" id="SNR52591.1"/>
    </source>
</evidence>
<keyword evidence="2 5" id="KW-0285">Flavoprotein</keyword>
<evidence type="ECO:0000256" key="8">
    <source>
        <dbReference type="SAM" id="MobiDB-lite"/>
    </source>
</evidence>
<dbReference type="PRINTS" id="PR00147">
    <property type="entry name" value="DNAPHOTLYASE"/>
</dbReference>
<feature type="region of interest" description="Disordered" evidence="8">
    <location>
        <begin position="153"/>
        <end position="185"/>
    </location>
</feature>
<dbReference type="GO" id="GO:0003677">
    <property type="term" value="F:DNA binding"/>
    <property type="evidence" value="ECO:0007669"/>
    <property type="project" value="TreeGrafter"/>
</dbReference>
<accession>A0A238X1T7</accession>
<dbReference type="GO" id="GO:0071949">
    <property type="term" value="F:FAD binding"/>
    <property type="evidence" value="ECO:0007669"/>
    <property type="project" value="TreeGrafter"/>
</dbReference>
<keyword evidence="11" id="KW-1185">Reference proteome</keyword>
<dbReference type="InterPro" id="IPR002081">
    <property type="entry name" value="Cryptochrome/DNA_photolyase_1"/>
</dbReference>
<dbReference type="InterPro" id="IPR006050">
    <property type="entry name" value="DNA_photolyase_N"/>
</dbReference>
<evidence type="ECO:0000256" key="5">
    <source>
        <dbReference type="PIRSR" id="PIRSR602081-1"/>
    </source>
</evidence>
<dbReference type="Gene3D" id="3.40.50.620">
    <property type="entry name" value="HUPs"/>
    <property type="match status" value="1"/>
</dbReference>
<dbReference type="Gene3D" id="1.25.40.80">
    <property type="match status" value="1"/>
</dbReference>
<dbReference type="SUPFAM" id="SSF48173">
    <property type="entry name" value="Cryptochrome/photolyase FAD-binding domain"/>
    <property type="match status" value="1"/>
</dbReference>
<comment type="function">
    <text evidence="7">May have a photoreceptor function.</text>
</comment>
<keyword evidence="4 7" id="KW-0157">Chromophore</keyword>
<sequence length="529" mass="59730">MQNDRPSANGKKDHEPRSDGETPDRQSIAIHWFRRDLRLHDNPSLVAAAAADRLIPIYVFDPDDYGPSEYGGRRSFRYDKTGFHRTRFRTEAVADLRASLRALGSELYVRVGDPAEVIPSFAERTGAEVVHAGSWNVPEERTTEARVRGALADRDEPTPLKTDPGHTLYHPADLPDGPAGVEDTYTPFRKSVENAADVEVRAPLGVPSLPPVPSPLGDDEDPLAPGRIPEPADLLDGGSAGDETGEGDGTGDGDVDRRPDDALQYRGGEAAGIARLREYLWEGDHLRQYKKTRNGLVGRNYASKLSPWLNEGCLSPRAVHDEVRTYEAVRVENDSTYWLIFELIWRDFFAFQVAKHGDRYFSREGIRERDDIEWATGEEEERRLRRWRQGRTGVPFVDAGIRELRATGYLSNRARQNVASFLANDCRVDWRKGAAFFETHLVDYDPCSNYGNWAYIAGVGNDSRDRAFDVVWQANRYDEDGEYVRRWVPEVADLPTAYVHEPWTMDPGTQGHHGVHLGEDYPWPVLEMK</sequence>
<dbReference type="Proteomes" id="UP000198397">
    <property type="component" value="Unassembled WGS sequence"/>
</dbReference>
<evidence type="ECO:0000313" key="11">
    <source>
        <dbReference type="Proteomes" id="UP000198397"/>
    </source>
</evidence>
<dbReference type="PROSITE" id="PS51645">
    <property type="entry name" value="PHR_CRY_ALPHA_BETA"/>
    <property type="match status" value="1"/>
</dbReference>
<feature type="site" description="Electron transfer via tryptophanyl radical" evidence="6">
    <location>
        <position position="430"/>
    </location>
</feature>
<evidence type="ECO:0000256" key="6">
    <source>
        <dbReference type="PIRSR" id="PIRSR602081-2"/>
    </source>
</evidence>
<feature type="domain" description="Photolyase/cryptochrome alpha/beta" evidence="9">
    <location>
        <begin position="27"/>
        <end position="168"/>
    </location>
</feature>
<dbReference type="OrthoDB" id="11721at2157"/>
<feature type="compositionally biased region" description="Acidic residues" evidence="8">
    <location>
        <begin position="243"/>
        <end position="253"/>
    </location>
</feature>
<dbReference type="NCBIfam" id="TIGR02765">
    <property type="entry name" value="crypto_DASH"/>
    <property type="match status" value="1"/>
</dbReference>
<dbReference type="InterPro" id="IPR014729">
    <property type="entry name" value="Rossmann-like_a/b/a_fold"/>
</dbReference>
<organism evidence="10 11">
    <name type="scientific">Halorubrum vacuolatum</name>
    <name type="common">Natronobacterium vacuolatum</name>
    <dbReference type="NCBI Taxonomy" id="63740"/>
    <lineage>
        <taxon>Archaea</taxon>
        <taxon>Methanobacteriati</taxon>
        <taxon>Methanobacteriota</taxon>
        <taxon>Stenosarchaea group</taxon>
        <taxon>Halobacteria</taxon>
        <taxon>Halobacteriales</taxon>
        <taxon>Haloferacaceae</taxon>
        <taxon>Halorubrum</taxon>
    </lineage>
</organism>
<feature type="site" description="Electron transfer via tryptophanyl radical" evidence="6">
    <location>
        <position position="374"/>
    </location>
</feature>
<evidence type="ECO:0000256" key="1">
    <source>
        <dbReference type="ARBA" id="ARBA00005862"/>
    </source>
</evidence>
<dbReference type="AlphaFoldDB" id="A0A238X1T7"/>
<keyword evidence="10" id="KW-0456">Lyase</keyword>
<protein>
    <recommendedName>
        <fullName evidence="7">Cryptochrome DASH</fullName>
    </recommendedName>
</protein>
<reference evidence="10 11" key="1">
    <citation type="submission" date="2017-06" db="EMBL/GenBank/DDBJ databases">
        <authorList>
            <person name="Kim H.J."/>
            <person name="Triplett B.A."/>
        </authorList>
    </citation>
    <scope>NUCLEOTIDE SEQUENCE [LARGE SCALE GENOMIC DNA]</scope>
    <source>
        <strain evidence="10 11">DSM 8800</strain>
    </source>
</reference>
<dbReference type="GO" id="GO:0003904">
    <property type="term" value="F:deoxyribodipyrimidine photo-lyase activity"/>
    <property type="evidence" value="ECO:0007669"/>
    <property type="project" value="TreeGrafter"/>
</dbReference>
<proteinExistence type="inferred from homology"/>
<feature type="region of interest" description="Disordered" evidence="8">
    <location>
        <begin position="202"/>
        <end position="266"/>
    </location>
</feature>
<feature type="binding site" evidence="5">
    <location>
        <position position="289"/>
    </location>
    <ligand>
        <name>FAD</name>
        <dbReference type="ChEBI" id="CHEBI:57692"/>
    </ligand>
</feature>
<comment type="cofactor">
    <cofactor evidence="7">
        <name>(6R)-5,10-methylene-5,6,7,8-tetrahydrofolate</name>
        <dbReference type="ChEBI" id="CHEBI:15636"/>
    </cofactor>
    <text evidence="7">Binds 1 5,10-methenyltetrahydrofolate (MTHF) per subunit.</text>
</comment>